<evidence type="ECO:0000259" key="2">
    <source>
        <dbReference type="Pfam" id="PF13556"/>
    </source>
</evidence>
<comment type="similarity">
    <text evidence="1">Belongs to the CdaR family.</text>
</comment>
<gene>
    <name evidence="4" type="ORF">FB476_2445</name>
</gene>
<dbReference type="Proteomes" id="UP000315133">
    <property type="component" value="Unassembled WGS sequence"/>
</dbReference>
<evidence type="ECO:0000259" key="3">
    <source>
        <dbReference type="Pfam" id="PF17853"/>
    </source>
</evidence>
<dbReference type="EMBL" id="VFPU01000001">
    <property type="protein sequence ID" value="TQM97532.1"/>
    <property type="molecule type" value="Genomic_DNA"/>
</dbReference>
<dbReference type="RefSeq" id="WP_141819161.1">
    <property type="nucleotide sequence ID" value="NZ_BAAAIL010000002.1"/>
</dbReference>
<evidence type="ECO:0000256" key="1">
    <source>
        <dbReference type="ARBA" id="ARBA00006754"/>
    </source>
</evidence>
<name>A0A543KR29_9MICO</name>
<feature type="domain" description="PucR C-terminal helix-turn-helix" evidence="2">
    <location>
        <begin position="334"/>
        <end position="392"/>
    </location>
</feature>
<dbReference type="InterPro" id="IPR042070">
    <property type="entry name" value="PucR_C-HTH_sf"/>
</dbReference>
<dbReference type="OrthoDB" id="3505602at2"/>
<feature type="domain" description="CdaR GGDEF-like" evidence="3">
    <location>
        <begin position="172"/>
        <end position="281"/>
    </location>
</feature>
<evidence type="ECO:0000313" key="5">
    <source>
        <dbReference type="Proteomes" id="UP000315133"/>
    </source>
</evidence>
<dbReference type="Pfam" id="PF13556">
    <property type="entry name" value="HTH_30"/>
    <property type="match status" value="1"/>
</dbReference>
<reference evidence="4 5" key="1">
    <citation type="submission" date="2019-06" db="EMBL/GenBank/DDBJ databases">
        <title>Sequencing the genomes of 1000 actinobacteria strains.</title>
        <authorList>
            <person name="Klenk H.-P."/>
        </authorList>
    </citation>
    <scope>NUCLEOTIDE SEQUENCE [LARGE SCALE GENOMIC DNA]</scope>
    <source>
        <strain evidence="4 5">DSM 12362</strain>
    </source>
</reference>
<dbReference type="Pfam" id="PF17853">
    <property type="entry name" value="GGDEF_2"/>
    <property type="match status" value="1"/>
</dbReference>
<organism evidence="4 5">
    <name type="scientific">Ornithinimicrobium humiphilum</name>
    <dbReference type="NCBI Taxonomy" id="125288"/>
    <lineage>
        <taxon>Bacteria</taxon>
        <taxon>Bacillati</taxon>
        <taxon>Actinomycetota</taxon>
        <taxon>Actinomycetes</taxon>
        <taxon>Micrococcales</taxon>
        <taxon>Ornithinimicrobiaceae</taxon>
        <taxon>Ornithinimicrobium</taxon>
    </lineage>
</organism>
<protein>
    <submittedName>
        <fullName evidence="4">PucR-like helix-turn-helix protein</fullName>
    </submittedName>
</protein>
<dbReference type="InterPro" id="IPR041522">
    <property type="entry name" value="CdaR_GGDEF"/>
</dbReference>
<dbReference type="Gene3D" id="1.10.10.2840">
    <property type="entry name" value="PucR C-terminal helix-turn-helix domain"/>
    <property type="match status" value="1"/>
</dbReference>
<dbReference type="InterPro" id="IPR051448">
    <property type="entry name" value="CdaR-like_regulators"/>
</dbReference>
<dbReference type="InterPro" id="IPR025736">
    <property type="entry name" value="PucR_C-HTH_dom"/>
</dbReference>
<proteinExistence type="inferred from homology"/>
<keyword evidence="5" id="KW-1185">Reference proteome</keyword>
<accession>A0A543KR29</accession>
<comment type="caution">
    <text evidence="4">The sequence shown here is derived from an EMBL/GenBank/DDBJ whole genome shotgun (WGS) entry which is preliminary data.</text>
</comment>
<evidence type="ECO:0000313" key="4">
    <source>
        <dbReference type="EMBL" id="TQM97532.1"/>
    </source>
</evidence>
<dbReference type="AlphaFoldDB" id="A0A543KR29"/>
<dbReference type="PANTHER" id="PTHR33744">
    <property type="entry name" value="CARBOHYDRATE DIACID REGULATOR"/>
    <property type="match status" value="1"/>
</dbReference>
<sequence length="398" mass="42394">MTPPRVPTADGWHGTRPDWVHELLDDIAALVGAPALVEDTEHVVVAYSRHDDPGDAVRATTILGRRATDDVSAWLAGLGIARATGATRVPGNPHLGMKPRVCVPLRRGADLVGYLWFIDPDQEMSPFDLERAEQAGAALAEVLWHDLPPGDLGSSRTLRTLLAGDLPTDPRVERLEEARARTGAGLVVLAVGTREHDPASLRLRPALSALVSRLAGQAAVAAVVDDLGTVVCLEPCGTLDLTGLVRETLPGGSDLAVGIGDPVADVPRLPRALDTALAALACCVEWPARGPVLSWPEAGMHRLVPHLLDDADGPARALVEQLRTMAASPDQEHLVRTVEVYLDLAGHAQATAAALVLHRTTLYQRLQRFTELTGVDLRDGEARTLVHVALKAARLPHA</sequence>
<dbReference type="PANTHER" id="PTHR33744:SF17">
    <property type="entry name" value="CONSERVED PROTEIN"/>
    <property type="match status" value="1"/>
</dbReference>